<dbReference type="Pfam" id="PF13435">
    <property type="entry name" value="Cytochrome_C554"/>
    <property type="match status" value="1"/>
</dbReference>
<dbReference type="EMBL" id="CP003364">
    <property type="protein sequence ID" value="AGA29122.1"/>
    <property type="molecule type" value="Genomic_DNA"/>
</dbReference>
<dbReference type="InterPro" id="IPR036280">
    <property type="entry name" value="Multihaem_cyt_sf"/>
</dbReference>
<dbReference type="KEGG" id="saci:Sinac_4966"/>
<keyword evidence="4" id="KW-1185">Reference proteome</keyword>
<accession>L0DIN6</accession>
<evidence type="ECO:0000313" key="4">
    <source>
        <dbReference type="Proteomes" id="UP000010798"/>
    </source>
</evidence>
<evidence type="ECO:0000259" key="2">
    <source>
        <dbReference type="Pfam" id="PF13435"/>
    </source>
</evidence>
<proteinExistence type="predicted"/>
<reference evidence="3 4" key="1">
    <citation type="submission" date="2012-02" db="EMBL/GenBank/DDBJ databases">
        <title>Complete sequence of chromosome of Singulisphaera acidiphila DSM 18658.</title>
        <authorList>
            <consortium name="US DOE Joint Genome Institute (JGI-PGF)"/>
            <person name="Lucas S."/>
            <person name="Copeland A."/>
            <person name="Lapidus A."/>
            <person name="Glavina del Rio T."/>
            <person name="Dalin E."/>
            <person name="Tice H."/>
            <person name="Bruce D."/>
            <person name="Goodwin L."/>
            <person name="Pitluck S."/>
            <person name="Peters L."/>
            <person name="Ovchinnikova G."/>
            <person name="Chertkov O."/>
            <person name="Kyrpides N."/>
            <person name="Mavromatis K."/>
            <person name="Ivanova N."/>
            <person name="Brettin T."/>
            <person name="Detter J.C."/>
            <person name="Han C."/>
            <person name="Larimer F."/>
            <person name="Land M."/>
            <person name="Hauser L."/>
            <person name="Markowitz V."/>
            <person name="Cheng J.-F."/>
            <person name="Hugenholtz P."/>
            <person name="Woyke T."/>
            <person name="Wu D."/>
            <person name="Tindall B."/>
            <person name="Pomrenke H."/>
            <person name="Brambilla E."/>
            <person name="Klenk H.-P."/>
            <person name="Eisen J.A."/>
        </authorList>
    </citation>
    <scope>NUCLEOTIDE SEQUENCE [LARGE SCALE GENOMIC DNA]</scope>
    <source>
        <strain evidence="4">ATCC BAA-1392 / DSM 18658 / VKM B-2454 / MOB10</strain>
    </source>
</reference>
<feature type="domain" description="Cytochrome c-552/4" evidence="2">
    <location>
        <begin position="82"/>
        <end position="161"/>
    </location>
</feature>
<dbReference type="GO" id="GO:0016491">
    <property type="term" value="F:oxidoreductase activity"/>
    <property type="evidence" value="ECO:0007669"/>
    <property type="project" value="TreeGrafter"/>
</dbReference>
<dbReference type="PANTHER" id="PTHR35038:SF8">
    <property type="entry name" value="C-TYPE POLYHEME CYTOCHROME OMCC"/>
    <property type="match status" value="1"/>
</dbReference>
<name>L0DIN6_SINAD</name>
<dbReference type="eggNOG" id="ENOG5032926">
    <property type="taxonomic scope" value="Bacteria"/>
</dbReference>
<dbReference type="SUPFAM" id="SSF48695">
    <property type="entry name" value="Multiheme cytochromes"/>
    <property type="match status" value="1"/>
</dbReference>
<organism evidence="3 4">
    <name type="scientific">Singulisphaera acidiphila (strain ATCC BAA-1392 / DSM 18658 / VKM B-2454 / MOB10)</name>
    <dbReference type="NCBI Taxonomy" id="886293"/>
    <lineage>
        <taxon>Bacteria</taxon>
        <taxon>Pseudomonadati</taxon>
        <taxon>Planctomycetota</taxon>
        <taxon>Planctomycetia</taxon>
        <taxon>Isosphaerales</taxon>
        <taxon>Isosphaeraceae</taxon>
        <taxon>Singulisphaera</taxon>
    </lineage>
</organism>
<dbReference type="STRING" id="886293.Sinac_4966"/>
<sequence length="499" mass="54858">MRHLRCRLNEWIRSARSPFRGGALLLFGLALGLAGLTANWAQEVAPSGSSRLEIKGNQFEAVGVSSCAAFACHGGNGGEGDHRSAYTTWMALDPHSRAESVLKEPRSIAIEDRLAIFSGRKTLKAETDTRCLSCHVSPRPNLNRSSVVTAAEGVGCESCHGLASKWLVPHASASWRQLSESKKIELGMTPTTELEARVNLCVGCHIGNAGRDVDHDLIAAGHPRLDFEFLSYLDALPKHWDESKVRREQPDLDARAWAIGQVVSAREALGLLSLRAHAAQERQSKKPFERSPIGIWPEFAEYACNSCHHPLAETTLPSTRDAQTGLVTLPWGNWYFSIAPAFLTPANEDVKADENSPLASLRRLMESIDPQPKDAERLALEAKAQVGKLLDTARARWNVREVQELLTRLVADEPASPPPLSWENATQRFVGIAALSGTLERLGQPPTTSMKTALDEMRRQIEAPSLPEGQSGRWTAEAFTKAMERYRRELSRTTADSGR</sequence>
<dbReference type="RefSeq" id="WP_015248230.1">
    <property type="nucleotide sequence ID" value="NC_019892.1"/>
</dbReference>
<dbReference type="Proteomes" id="UP000010798">
    <property type="component" value="Chromosome"/>
</dbReference>
<gene>
    <name evidence="3" type="ordered locus">Sinac_4966</name>
</gene>
<dbReference type="OrthoDB" id="248740at2"/>
<dbReference type="AlphaFoldDB" id="L0DIN6"/>
<protein>
    <recommendedName>
        <fullName evidence="2">Cytochrome c-552/4 domain-containing protein</fullName>
    </recommendedName>
</protein>
<dbReference type="InterPro" id="IPR023155">
    <property type="entry name" value="Cyt_c-552/4"/>
</dbReference>
<dbReference type="PANTHER" id="PTHR35038">
    <property type="entry name" value="DISSIMILATORY SULFITE REDUCTASE SIRA"/>
    <property type="match status" value="1"/>
</dbReference>
<dbReference type="InterPro" id="IPR051829">
    <property type="entry name" value="Multiheme_Cytochr_ET"/>
</dbReference>
<dbReference type="HOGENOM" id="CLU_045674_0_0_0"/>
<dbReference type="Gene3D" id="1.10.1130.10">
    <property type="entry name" value="Flavocytochrome C3, Chain A"/>
    <property type="match status" value="1"/>
</dbReference>
<keyword evidence="1" id="KW-0732">Signal</keyword>
<evidence type="ECO:0000256" key="1">
    <source>
        <dbReference type="ARBA" id="ARBA00022729"/>
    </source>
</evidence>
<evidence type="ECO:0000313" key="3">
    <source>
        <dbReference type="EMBL" id="AGA29122.1"/>
    </source>
</evidence>